<feature type="domain" description="ABC3 transporter permease C-terminal" evidence="8">
    <location>
        <begin position="1066"/>
        <end position="1180"/>
    </location>
</feature>
<keyword evidence="5" id="KW-0472">Membrane</keyword>
<dbReference type="EMBL" id="JAJMLW010000003">
    <property type="protein sequence ID" value="MCI2242466.1"/>
    <property type="molecule type" value="Genomic_DNA"/>
</dbReference>
<feature type="domain" description="ABC3 transporter permease C-terminal" evidence="8">
    <location>
        <begin position="664"/>
        <end position="784"/>
    </location>
</feature>
<accession>A0ABS9WHZ3</accession>
<keyword evidence="11" id="KW-1185">Reference proteome</keyword>
<dbReference type="Pfam" id="PF12704">
    <property type="entry name" value="MacB_PCD"/>
    <property type="match status" value="1"/>
</dbReference>
<comment type="similarity">
    <text evidence="6">Belongs to the ABC-4 integral membrane protein family.</text>
</comment>
<evidence type="ECO:0000256" key="4">
    <source>
        <dbReference type="ARBA" id="ARBA00022989"/>
    </source>
</evidence>
<evidence type="ECO:0000256" key="6">
    <source>
        <dbReference type="ARBA" id="ARBA00038076"/>
    </source>
</evidence>
<name>A0ABS9WHZ3_9ACTN</name>
<dbReference type="Proteomes" id="UP001430755">
    <property type="component" value="Unassembled WGS sequence"/>
</dbReference>
<dbReference type="InterPro" id="IPR038766">
    <property type="entry name" value="Membrane_comp_ABC_pdt"/>
</dbReference>
<gene>
    <name evidence="10" type="ORF">LPT13_08890</name>
</gene>
<sequence length="1192" mass="126180">MARAFTKDTLRSVRHSLGRFLAIAAIVALGTGFYAGLRMTCPDMDLAADRYYDGTALMDVRVVSTLGLTDADLDALRAVDGVEAVMGAWETDVMATIGGEQYAVRMHSLPEAARGGAVRDGGATVASDDGSYLNRLVLVEGRWPEAPGECLLSVDRVMNAPTAVGDAVTVTEGTGDDVDDVLATRDYVIVGYARTPYYVSSTAMGPTTLGSGTVQQFMYVPRDAFAADYPVTEAFLTVAGAAGEEAGSDAYQAKVDAVMARIEALAPEREEARRAELVAEATEELAEARADYEAERADAERELADARARLDDASAELADGERKLAQGQADYDAGAAELARQRQAAEARLADARTALDASAAELEGSRASVEQAEADLPALEERWQAGADELAAAEARWQAGYDEAAAGRDRAQAAIAQAEDALARIDAALAEARERQQAIPGQLAALRAALAAAPDEEAAAPLRAQIAALEQAEAALPGAIAQLEAQRAPVAAGLDQARAGLAQAEEALAQLDRARAEQIEPARAELESGRAQLDQARAAVAAFRDGEARLASGRAEAQAGEREARAQLDAAQARLDAAAAELASGRAELESGRADYEQGLVDWEAARAEADEQFADAERKLADAQDDIDAIPAAEWLVMDRTKNYGVASFAADAERIDSIASVFPFIFFLVAALVALTTMTRMVEEERVLIGTYKALGYSKARITSKYLLYAGVASASGAVVGILVLSQVLPAVIMEAYSIIYFVPRGPLPVDLPLALLAAGLGVGVTLVATWAAAAATLRETPAALMLPRAPKAGKRILLERVRPVWRRLSFSWKVTFRNLFRYKKRLVMTVIGIAGCTGLLLVGLGLQNSINDIIDKQYGELVRYNVVVTADDDAPAEAIDAVGALMGESALAEEEAMMASGPGASDVMATLVAPVDPAAFQGLWVMREREGHGPLELGDDGVILTEKLATRLGVGPGDVLTLAGQDDLGNATSDTRELMVTGVMENYVSNYVFVGPAAYEAAFGRAPEGRSTFGTVGASDAERAAFADAARATGAAKTIAYNDETIDSYRTMLRSVNLVVVVLVVAAAALAFIVLYNLTNINITERAREIATLKVLGFTAGEVDRYIYREIVLLSIIGALAGLALGVALEGFVVVTAEVDQVMFGRDIHAPSFLIAFALTMLFTFLVMLVMRRKLSAVDMVESLKSNE</sequence>
<evidence type="ECO:0000313" key="11">
    <source>
        <dbReference type="Proteomes" id="UP001430755"/>
    </source>
</evidence>
<feature type="coiled-coil region" evidence="7">
    <location>
        <begin position="278"/>
        <end position="436"/>
    </location>
</feature>
<feature type="coiled-coil region" evidence="7">
    <location>
        <begin position="555"/>
        <end position="628"/>
    </location>
</feature>
<organism evidence="10 11">
    <name type="scientific">Adlercreutzia faecimuris</name>
    <dbReference type="NCBI Taxonomy" id="2897341"/>
    <lineage>
        <taxon>Bacteria</taxon>
        <taxon>Bacillati</taxon>
        <taxon>Actinomycetota</taxon>
        <taxon>Coriobacteriia</taxon>
        <taxon>Eggerthellales</taxon>
        <taxon>Eggerthellaceae</taxon>
        <taxon>Adlercreutzia</taxon>
    </lineage>
</organism>
<dbReference type="InterPro" id="IPR003838">
    <property type="entry name" value="ABC3_permease_C"/>
</dbReference>
<keyword evidence="7" id="KW-0175">Coiled coil</keyword>
<dbReference type="PANTHER" id="PTHR30287:SF1">
    <property type="entry name" value="INNER MEMBRANE PROTEIN"/>
    <property type="match status" value="1"/>
</dbReference>
<evidence type="ECO:0000259" key="9">
    <source>
        <dbReference type="Pfam" id="PF12704"/>
    </source>
</evidence>
<evidence type="ECO:0000256" key="5">
    <source>
        <dbReference type="ARBA" id="ARBA00023136"/>
    </source>
</evidence>
<dbReference type="RefSeq" id="WP_242165762.1">
    <property type="nucleotide sequence ID" value="NZ_JAJMLW010000003.1"/>
</dbReference>
<evidence type="ECO:0000259" key="8">
    <source>
        <dbReference type="Pfam" id="PF02687"/>
    </source>
</evidence>
<evidence type="ECO:0000256" key="3">
    <source>
        <dbReference type="ARBA" id="ARBA00022692"/>
    </source>
</evidence>
<comment type="caution">
    <text evidence="10">The sequence shown here is derived from an EMBL/GenBank/DDBJ whole genome shotgun (WGS) entry which is preliminary data.</text>
</comment>
<keyword evidence="2" id="KW-1003">Cell membrane</keyword>
<reference evidence="10" key="1">
    <citation type="submission" date="2021-11" db="EMBL/GenBank/DDBJ databases">
        <title>A Novel Adlercreutzia Species, isolated from a Allomyrina dichotoma larva feces.</title>
        <authorList>
            <person name="Suh M.K."/>
        </authorList>
    </citation>
    <scope>NUCLEOTIDE SEQUENCE</scope>
    <source>
        <strain evidence="10">JBNU-10</strain>
    </source>
</reference>
<evidence type="ECO:0000256" key="7">
    <source>
        <dbReference type="SAM" id="Coils"/>
    </source>
</evidence>
<protein>
    <submittedName>
        <fullName evidence="10">ABC transporter permease</fullName>
    </submittedName>
</protein>
<evidence type="ECO:0000256" key="2">
    <source>
        <dbReference type="ARBA" id="ARBA00022475"/>
    </source>
</evidence>
<dbReference type="Pfam" id="PF02687">
    <property type="entry name" value="FtsX"/>
    <property type="match status" value="2"/>
</dbReference>
<evidence type="ECO:0000313" key="10">
    <source>
        <dbReference type="EMBL" id="MCI2242466.1"/>
    </source>
</evidence>
<keyword evidence="3" id="KW-0812">Transmembrane</keyword>
<keyword evidence="4" id="KW-1133">Transmembrane helix</keyword>
<evidence type="ECO:0000256" key="1">
    <source>
        <dbReference type="ARBA" id="ARBA00004651"/>
    </source>
</evidence>
<proteinExistence type="inferred from homology"/>
<dbReference type="InterPro" id="IPR025857">
    <property type="entry name" value="MacB_PCD"/>
</dbReference>
<comment type="subcellular location">
    <subcellularLocation>
        <location evidence="1">Cell membrane</location>
        <topology evidence="1">Multi-pass membrane protein</topology>
    </subcellularLocation>
</comment>
<dbReference type="PANTHER" id="PTHR30287">
    <property type="entry name" value="MEMBRANE COMPONENT OF PREDICTED ABC SUPERFAMILY METABOLITE UPTAKE TRANSPORTER"/>
    <property type="match status" value="1"/>
</dbReference>
<feature type="domain" description="MacB-like periplasmic core" evidence="9">
    <location>
        <begin position="834"/>
        <end position="1032"/>
    </location>
</feature>